<evidence type="ECO:0000259" key="7">
    <source>
        <dbReference type="PROSITE" id="PS50887"/>
    </source>
</evidence>
<dbReference type="Pfam" id="PF13424">
    <property type="entry name" value="TPR_12"/>
    <property type="match status" value="1"/>
</dbReference>
<dbReference type="RefSeq" id="WP_143814103.1">
    <property type="nucleotide sequence ID" value="NZ_FUXP01000001.1"/>
</dbReference>
<feature type="chain" id="PRO_5012956180" description="diguanylate cyclase" evidence="6">
    <location>
        <begin position="23"/>
        <end position="644"/>
    </location>
</feature>
<dbReference type="Pfam" id="PF00990">
    <property type="entry name" value="GGDEF"/>
    <property type="match status" value="1"/>
</dbReference>
<dbReference type="PANTHER" id="PTHR45138:SF9">
    <property type="entry name" value="DIGUANYLATE CYCLASE DGCM-RELATED"/>
    <property type="match status" value="1"/>
</dbReference>
<feature type="signal peptide" evidence="6">
    <location>
        <begin position="1"/>
        <end position="22"/>
    </location>
</feature>
<dbReference type="SUPFAM" id="SSF48452">
    <property type="entry name" value="TPR-like"/>
    <property type="match status" value="2"/>
</dbReference>
<keyword evidence="5" id="KW-0472">Membrane</keyword>
<dbReference type="PANTHER" id="PTHR45138">
    <property type="entry name" value="REGULATORY COMPONENTS OF SENSORY TRANSDUCTION SYSTEM"/>
    <property type="match status" value="1"/>
</dbReference>
<dbReference type="FunFam" id="3.30.70.270:FF:000001">
    <property type="entry name" value="Diguanylate cyclase domain protein"/>
    <property type="match status" value="1"/>
</dbReference>
<dbReference type="NCBIfam" id="TIGR00254">
    <property type="entry name" value="GGDEF"/>
    <property type="match status" value="1"/>
</dbReference>
<dbReference type="GO" id="GO:0052621">
    <property type="term" value="F:diguanylate cyclase activity"/>
    <property type="evidence" value="ECO:0007669"/>
    <property type="project" value="UniProtKB-EC"/>
</dbReference>
<dbReference type="PROSITE" id="PS50887">
    <property type="entry name" value="GGDEF"/>
    <property type="match status" value="1"/>
</dbReference>
<gene>
    <name evidence="8" type="ORF">SAMN02745674_00689</name>
</gene>
<keyword evidence="6" id="KW-0732">Signal</keyword>
<accession>A0A1T4N1K3</accession>
<feature type="domain" description="GGDEF" evidence="7">
    <location>
        <begin position="507"/>
        <end position="640"/>
    </location>
</feature>
<evidence type="ECO:0000256" key="4">
    <source>
        <dbReference type="SAM" id="MobiDB-lite"/>
    </source>
</evidence>
<dbReference type="Gene3D" id="3.30.70.270">
    <property type="match status" value="1"/>
</dbReference>
<feature type="transmembrane region" description="Helical" evidence="5">
    <location>
        <begin position="444"/>
        <end position="464"/>
    </location>
</feature>
<evidence type="ECO:0000313" key="9">
    <source>
        <dbReference type="Proteomes" id="UP000190061"/>
    </source>
</evidence>
<evidence type="ECO:0000256" key="6">
    <source>
        <dbReference type="SAM" id="SignalP"/>
    </source>
</evidence>
<dbReference type="InterPro" id="IPR011990">
    <property type="entry name" value="TPR-like_helical_dom_sf"/>
</dbReference>
<organism evidence="8 9">
    <name type="scientific">Lysobacter spongiicola DSM 21749</name>
    <dbReference type="NCBI Taxonomy" id="1122188"/>
    <lineage>
        <taxon>Bacteria</taxon>
        <taxon>Pseudomonadati</taxon>
        <taxon>Pseudomonadota</taxon>
        <taxon>Gammaproteobacteria</taxon>
        <taxon>Lysobacterales</taxon>
        <taxon>Lysobacteraceae</taxon>
        <taxon>Novilysobacter</taxon>
    </lineage>
</organism>
<sequence>MTLRSTWLLLALLMLAPMPALAEAAPTPPRSVDSPMPDEGGPAAFDRLFRELDLGGLGEATPDQAREEVARLHGLLPTGDARRELEYRYLACRLPADDPMAGVEAASQGLEDARRLDEKPAQARFLYCRARSREALGRPDQSLTDWEAGLALAREAGEWRLVADGLIGRGHMRSLLGEHARALNDFITAQELYTSTGNARLARDNVINLGTAYRRMGEYDKALAHLQQGHDQAAGRGDGNAQALALLQQGYLFEELDQPAKAQDAYERLIELLGDQGSPSEIGFGRVALGSALIRQQQYRPALDALAKAEADFASIQDTSSLDRLHLHRGQALAGLGRHREALVEFNAAARHMAAANNERYLALLLPERSRTLEALGETEQALDDYKHFIEIQERLLASMSEQRSVAMRHQYDATRRELDTRRLTTETALRRQELDALMKARRWQWIALSLGVVLVLVLATLVWRQKRRARRLGVMAMTDELTRVANRRNIELFGEEAVAAALDERRPLTVLALDIDFFKKFNDTFGHHAGDRVLTRVAAAAQGALRQIDRLGRIGGEEFLAVLPGTGAEAGAQVAERVRSCVEDLDLDDIADGIRVTISIGVAELHPADADFKALVARADRALYRAKANGRNRVEPDLPASGT</sequence>
<dbReference type="EC" id="2.7.7.65" evidence="2"/>
<keyword evidence="9" id="KW-1185">Reference proteome</keyword>
<reference evidence="8 9" key="1">
    <citation type="submission" date="2017-02" db="EMBL/GenBank/DDBJ databases">
        <authorList>
            <person name="Peterson S.W."/>
        </authorList>
    </citation>
    <scope>NUCLEOTIDE SEQUENCE [LARGE SCALE GENOMIC DNA]</scope>
    <source>
        <strain evidence="8 9">DSM 21749</strain>
    </source>
</reference>
<name>A0A1T4N1K3_9GAMM</name>
<evidence type="ECO:0000256" key="1">
    <source>
        <dbReference type="ARBA" id="ARBA00001946"/>
    </source>
</evidence>
<comment type="catalytic activity">
    <reaction evidence="3">
        <text>2 GTP = 3',3'-c-di-GMP + 2 diphosphate</text>
        <dbReference type="Rhea" id="RHEA:24898"/>
        <dbReference type="ChEBI" id="CHEBI:33019"/>
        <dbReference type="ChEBI" id="CHEBI:37565"/>
        <dbReference type="ChEBI" id="CHEBI:58805"/>
        <dbReference type="EC" id="2.7.7.65"/>
    </reaction>
</comment>
<keyword evidence="5" id="KW-0812">Transmembrane</keyword>
<dbReference type="InterPro" id="IPR019734">
    <property type="entry name" value="TPR_rpt"/>
</dbReference>
<protein>
    <recommendedName>
        <fullName evidence="2">diguanylate cyclase</fullName>
        <ecNumber evidence="2">2.7.7.65</ecNumber>
    </recommendedName>
</protein>
<dbReference type="AlphaFoldDB" id="A0A1T4N1K3"/>
<evidence type="ECO:0000256" key="2">
    <source>
        <dbReference type="ARBA" id="ARBA00012528"/>
    </source>
</evidence>
<dbReference type="InterPro" id="IPR050469">
    <property type="entry name" value="Diguanylate_Cyclase"/>
</dbReference>
<evidence type="ECO:0000256" key="5">
    <source>
        <dbReference type="SAM" id="Phobius"/>
    </source>
</evidence>
<proteinExistence type="predicted"/>
<dbReference type="InterPro" id="IPR000160">
    <property type="entry name" value="GGDEF_dom"/>
</dbReference>
<dbReference type="InterPro" id="IPR043128">
    <property type="entry name" value="Rev_trsase/Diguanyl_cyclase"/>
</dbReference>
<dbReference type="Proteomes" id="UP000190061">
    <property type="component" value="Unassembled WGS sequence"/>
</dbReference>
<evidence type="ECO:0000313" key="8">
    <source>
        <dbReference type="EMBL" id="SJZ73189.1"/>
    </source>
</evidence>
<dbReference type="SMART" id="SM00267">
    <property type="entry name" value="GGDEF"/>
    <property type="match status" value="1"/>
</dbReference>
<dbReference type="Gene3D" id="1.25.40.10">
    <property type="entry name" value="Tetratricopeptide repeat domain"/>
    <property type="match status" value="2"/>
</dbReference>
<dbReference type="SMART" id="SM00028">
    <property type="entry name" value="TPR"/>
    <property type="match status" value="6"/>
</dbReference>
<evidence type="ECO:0000256" key="3">
    <source>
        <dbReference type="ARBA" id="ARBA00034247"/>
    </source>
</evidence>
<keyword evidence="5" id="KW-1133">Transmembrane helix</keyword>
<dbReference type="STRING" id="1122188.SAMN02745674_00689"/>
<dbReference type="InterPro" id="IPR029787">
    <property type="entry name" value="Nucleotide_cyclase"/>
</dbReference>
<comment type="cofactor">
    <cofactor evidence="1">
        <name>Mg(2+)</name>
        <dbReference type="ChEBI" id="CHEBI:18420"/>
    </cofactor>
</comment>
<dbReference type="OrthoDB" id="6191081at2"/>
<feature type="region of interest" description="Disordered" evidence="4">
    <location>
        <begin position="24"/>
        <end position="43"/>
    </location>
</feature>
<dbReference type="EMBL" id="FUXP01000001">
    <property type="protein sequence ID" value="SJZ73189.1"/>
    <property type="molecule type" value="Genomic_DNA"/>
</dbReference>
<dbReference type="SUPFAM" id="SSF55073">
    <property type="entry name" value="Nucleotide cyclase"/>
    <property type="match status" value="1"/>
</dbReference>
<dbReference type="CDD" id="cd01949">
    <property type="entry name" value="GGDEF"/>
    <property type="match status" value="1"/>
</dbReference>